<dbReference type="RefSeq" id="WP_203903732.1">
    <property type="nucleotide sequence ID" value="NZ_BOPF01000034.1"/>
</dbReference>
<evidence type="ECO:0000256" key="5">
    <source>
        <dbReference type="SAM" id="Phobius"/>
    </source>
</evidence>
<keyword evidence="3 5" id="KW-1133">Transmembrane helix</keyword>
<comment type="subcellular location">
    <subcellularLocation>
        <location evidence="1">Membrane</location>
        <topology evidence="1">Multi-pass membrane protein</topology>
    </subcellularLocation>
</comment>
<evidence type="ECO:0000256" key="3">
    <source>
        <dbReference type="ARBA" id="ARBA00022989"/>
    </source>
</evidence>
<accession>A0A8J3YTS0</accession>
<evidence type="ECO:0000256" key="2">
    <source>
        <dbReference type="ARBA" id="ARBA00022692"/>
    </source>
</evidence>
<evidence type="ECO:0000313" key="7">
    <source>
        <dbReference type="EMBL" id="GIJ50298.1"/>
    </source>
</evidence>
<feature type="transmembrane region" description="Helical" evidence="5">
    <location>
        <begin position="74"/>
        <end position="94"/>
    </location>
</feature>
<protein>
    <recommendedName>
        <fullName evidence="6">Methylamine utilisation protein MauE domain-containing protein</fullName>
    </recommendedName>
</protein>
<dbReference type="Proteomes" id="UP000619260">
    <property type="component" value="Unassembled WGS sequence"/>
</dbReference>
<feature type="transmembrane region" description="Helical" evidence="5">
    <location>
        <begin position="115"/>
        <end position="137"/>
    </location>
</feature>
<organism evidence="7 8">
    <name type="scientific">Virgisporangium aliadipatigenens</name>
    <dbReference type="NCBI Taxonomy" id="741659"/>
    <lineage>
        <taxon>Bacteria</taxon>
        <taxon>Bacillati</taxon>
        <taxon>Actinomycetota</taxon>
        <taxon>Actinomycetes</taxon>
        <taxon>Micromonosporales</taxon>
        <taxon>Micromonosporaceae</taxon>
        <taxon>Virgisporangium</taxon>
    </lineage>
</organism>
<evidence type="ECO:0000313" key="8">
    <source>
        <dbReference type="Proteomes" id="UP000619260"/>
    </source>
</evidence>
<name>A0A8J3YTS0_9ACTN</name>
<dbReference type="InterPro" id="IPR009908">
    <property type="entry name" value="Methylamine_util_MauE"/>
</dbReference>
<dbReference type="EMBL" id="BOPF01000034">
    <property type="protein sequence ID" value="GIJ50298.1"/>
    <property type="molecule type" value="Genomic_DNA"/>
</dbReference>
<evidence type="ECO:0000256" key="4">
    <source>
        <dbReference type="ARBA" id="ARBA00023136"/>
    </source>
</evidence>
<proteinExistence type="predicted"/>
<dbReference type="GO" id="GO:0030416">
    <property type="term" value="P:methylamine metabolic process"/>
    <property type="evidence" value="ECO:0007669"/>
    <property type="project" value="InterPro"/>
</dbReference>
<sequence>MAYVEVAVRALVVTVFVVAVWGKAHGGEAWREFVASVRAFDVVPARAVRPVAALVAGCEAVGVALLAVPATVVAGYGLAAALLAAFAVAMAVSLRRGAQPVCRCFGGRGSAVTAVHVARNLGLVVVALLAVAARMFVDDPVEPAGAALAALSGVLVAALVVRLDDVVALFAPVSSPRSR</sequence>
<dbReference type="GO" id="GO:0016020">
    <property type="term" value="C:membrane"/>
    <property type="evidence" value="ECO:0007669"/>
    <property type="project" value="UniProtKB-SubCell"/>
</dbReference>
<keyword evidence="2 5" id="KW-0812">Transmembrane</keyword>
<feature type="transmembrane region" description="Helical" evidence="5">
    <location>
        <begin position="143"/>
        <end position="161"/>
    </location>
</feature>
<reference evidence="7" key="1">
    <citation type="submission" date="2021-01" db="EMBL/GenBank/DDBJ databases">
        <title>Whole genome shotgun sequence of Virgisporangium aliadipatigenens NBRC 105644.</title>
        <authorList>
            <person name="Komaki H."/>
            <person name="Tamura T."/>
        </authorList>
    </citation>
    <scope>NUCLEOTIDE SEQUENCE</scope>
    <source>
        <strain evidence="7">NBRC 105644</strain>
    </source>
</reference>
<dbReference type="Pfam" id="PF07291">
    <property type="entry name" value="MauE"/>
    <property type="match status" value="1"/>
</dbReference>
<dbReference type="UniPathway" id="UPA00895"/>
<comment type="caution">
    <text evidence="7">The sequence shown here is derived from an EMBL/GenBank/DDBJ whole genome shotgun (WGS) entry which is preliminary data.</text>
</comment>
<evidence type="ECO:0000259" key="6">
    <source>
        <dbReference type="Pfam" id="PF07291"/>
    </source>
</evidence>
<evidence type="ECO:0000256" key="1">
    <source>
        <dbReference type="ARBA" id="ARBA00004141"/>
    </source>
</evidence>
<keyword evidence="4 5" id="KW-0472">Membrane</keyword>
<feature type="transmembrane region" description="Helical" evidence="5">
    <location>
        <begin position="6"/>
        <end position="26"/>
    </location>
</feature>
<gene>
    <name evidence="7" type="ORF">Val02_71840</name>
</gene>
<feature type="domain" description="Methylamine utilisation protein MauE" evidence="6">
    <location>
        <begin position="2"/>
        <end position="132"/>
    </location>
</feature>
<keyword evidence="8" id="KW-1185">Reference proteome</keyword>
<dbReference type="AlphaFoldDB" id="A0A8J3YTS0"/>